<dbReference type="EMBL" id="CAJOBH010252908">
    <property type="protein sequence ID" value="CAF5142656.1"/>
    <property type="molecule type" value="Genomic_DNA"/>
</dbReference>
<dbReference type="AlphaFoldDB" id="A0A8S3FWG7"/>
<organism evidence="1 2">
    <name type="scientific">Rotaria magnacalcarata</name>
    <dbReference type="NCBI Taxonomy" id="392030"/>
    <lineage>
        <taxon>Eukaryota</taxon>
        <taxon>Metazoa</taxon>
        <taxon>Spiralia</taxon>
        <taxon>Gnathifera</taxon>
        <taxon>Rotifera</taxon>
        <taxon>Eurotatoria</taxon>
        <taxon>Bdelloidea</taxon>
        <taxon>Philodinida</taxon>
        <taxon>Philodinidae</taxon>
        <taxon>Rotaria</taxon>
    </lineage>
</organism>
<comment type="caution">
    <text evidence="1">The sequence shown here is derived from an EMBL/GenBank/DDBJ whole genome shotgun (WGS) entry which is preliminary data.</text>
</comment>
<gene>
    <name evidence="1" type="ORF">BYL167_LOCUS70499</name>
</gene>
<evidence type="ECO:0000313" key="2">
    <source>
        <dbReference type="Proteomes" id="UP000681967"/>
    </source>
</evidence>
<evidence type="ECO:0000313" key="1">
    <source>
        <dbReference type="EMBL" id="CAF5142656.1"/>
    </source>
</evidence>
<reference evidence="1" key="1">
    <citation type="submission" date="2021-02" db="EMBL/GenBank/DDBJ databases">
        <authorList>
            <person name="Nowell W R."/>
        </authorList>
    </citation>
    <scope>NUCLEOTIDE SEQUENCE</scope>
</reference>
<name>A0A8S3FWG7_9BILA</name>
<dbReference type="Proteomes" id="UP000681967">
    <property type="component" value="Unassembled WGS sequence"/>
</dbReference>
<feature type="non-terminal residue" evidence="1">
    <location>
        <position position="1"/>
    </location>
</feature>
<protein>
    <submittedName>
        <fullName evidence="1">Uncharacterized protein</fullName>
    </submittedName>
</protein>
<accession>A0A8S3FWG7</accession>
<proteinExistence type="predicted"/>
<sequence length="131" mass="14918">MSFGTPEYSNHLDDYVQNIHRSCSTNVSISDSPLLRPKRIRKRKKLYIEESESLIRPKRIRKKPTQTNLTPALLTDGEIEQQFGECLPSTVKLENNDENEQNFNKQISIEPQVISAAPIELARAKLINALG</sequence>